<gene>
    <name evidence="6 10" type="primary">gpmA</name>
    <name evidence="10" type="ordered locus">BVAF_344</name>
</gene>
<evidence type="ECO:0000256" key="1">
    <source>
        <dbReference type="ARBA" id="ARBA00000380"/>
    </source>
</evidence>
<feature type="active site" description="Proton donor/acceptor" evidence="6 7">
    <location>
        <position position="91"/>
    </location>
</feature>
<protein>
    <recommendedName>
        <fullName evidence="6">2,3-bisphosphoglycerate-dependent phosphoglycerate mutase</fullName>
        <shortName evidence="6">BPG-dependent PGAM</shortName>
        <shortName evidence="6">PGAM</shortName>
        <shortName evidence="6">Phosphoglyceromutase</shortName>
        <shortName evidence="6">dPGM</shortName>
        <ecNumber evidence="6">5.4.2.11</ecNumber>
    </recommendedName>
</protein>
<comment type="similarity">
    <text evidence="2 6">Belongs to the phosphoglycerate mutase family. BPG-dependent PGAM subfamily.</text>
</comment>
<dbReference type="STRING" id="859654.BVAF_344"/>
<dbReference type="GO" id="GO:0006094">
    <property type="term" value="P:gluconeogenesis"/>
    <property type="evidence" value="ECO:0007669"/>
    <property type="project" value="UniProtKB-UniRule"/>
</dbReference>
<dbReference type="HAMAP" id="MF_01039">
    <property type="entry name" value="PGAM_GpmA"/>
    <property type="match status" value="1"/>
</dbReference>
<dbReference type="GO" id="GO:0004619">
    <property type="term" value="F:phosphoglycerate mutase activity"/>
    <property type="evidence" value="ECO:0007669"/>
    <property type="project" value="UniProtKB-UniRule"/>
</dbReference>
<name>E8Q6Z1_BLOVB</name>
<proteinExistence type="inferred from homology"/>
<feature type="binding site" evidence="6 8">
    <location>
        <position position="64"/>
    </location>
    <ligand>
        <name>substrate</name>
    </ligand>
</feature>
<evidence type="ECO:0000313" key="10">
    <source>
        <dbReference type="EMBL" id="ADV33738.1"/>
    </source>
</evidence>
<dbReference type="NCBIfam" id="NF010713">
    <property type="entry name" value="PRK14115.1"/>
    <property type="match status" value="1"/>
</dbReference>
<dbReference type="RefSeq" id="WP_013516663.1">
    <property type="nucleotide sequence ID" value="NC_014909.2"/>
</dbReference>
<feature type="binding site" evidence="6 8">
    <location>
        <begin position="12"/>
        <end position="19"/>
    </location>
    <ligand>
        <name>substrate</name>
    </ligand>
</feature>
<organism evidence="10 11">
    <name type="scientific">Blochmanniella vafra (strain BVAF)</name>
    <dbReference type="NCBI Taxonomy" id="859654"/>
    <lineage>
        <taxon>Bacteria</taxon>
        <taxon>Pseudomonadati</taxon>
        <taxon>Pseudomonadota</taxon>
        <taxon>Gammaproteobacteria</taxon>
        <taxon>Enterobacterales</taxon>
        <taxon>Enterobacteriaceae</taxon>
        <taxon>ant endosymbionts</taxon>
        <taxon>Candidatus Blochmanniella</taxon>
    </lineage>
</organism>
<dbReference type="AlphaFoldDB" id="E8Q6Z1"/>
<dbReference type="Pfam" id="PF00300">
    <property type="entry name" value="His_Phos_1"/>
    <property type="match status" value="2"/>
</dbReference>
<feature type="binding site" evidence="6 8">
    <location>
        <begin position="118"/>
        <end position="119"/>
    </location>
    <ligand>
        <name>substrate</name>
    </ligand>
</feature>
<dbReference type="OrthoDB" id="9781415at2"/>
<keyword evidence="4 6" id="KW-0324">Glycolysis</keyword>
<comment type="subunit">
    <text evidence="6">Homodimer.</text>
</comment>
<keyword evidence="3 6" id="KW-0312">Gluconeogenesis</keyword>
<dbReference type="Gene3D" id="3.40.50.1240">
    <property type="entry name" value="Phosphoglycerate mutase-like"/>
    <property type="match status" value="1"/>
</dbReference>
<keyword evidence="11" id="KW-1185">Reference proteome</keyword>
<evidence type="ECO:0000256" key="6">
    <source>
        <dbReference type="HAMAP-Rule" id="MF_01039"/>
    </source>
</evidence>
<feature type="binding site" evidence="6 8">
    <location>
        <begin position="189"/>
        <end position="190"/>
    </location>
    <ligand>
        <name>substrate</name>
    </ligand>
</feature>
<evidence type="ECO:0000256" key="5">
    <source>
        <dbReference type="ARBA" id="ARBA00023235"/>
    </source>
</evidence>
<evidence type="ECO:0000256" key="4">
    <source>
        <dbReference type="ARBA" id="ARBA00023152"/>
    </source>
</evidence>
<dbReference type="InterPro" id="IPR005952">
    <property type="entry name" value="Phosphogly_mut1"/>
</dbReference>
<evidence type="ECO:0000313" key="11">
    <source>
        <dbReference type="Proteomes" id="UP000007464"/>
    </source>
</evidence>
<dbReference type="CDD" id="cd07067">
    <property type="entry name" value="HP_PGM_like"/>
    <property type="match status" value="1"/>
</dbReference>
<feature type="active site" description="Tele-phosphohistidine intermediate" evidence="6 7">
    <location>
        <position position="13"/>
    </location>
</feature>
<dbReference type="Proteomes" id="UP000007464">
    <property type="component" value="Chromosome"/>
</dbReference>
<comment type="catalytic activity">
    <reaction evidence="1 6">
        <text>(2R)-2-phosphoglycerate = (2R)-3-phosphoglycerate</text>
        <dbReference type="Rhea" id="RHEA:15901"/>
        <dbReference type="ChEBI" id="CHEBI:58272"/>
        <dbReference type="ChEBI" id="CHEBI:58289"/>
        <dbReference type="EC" id="5.4.2.11"/>
    </reaction>
</comment>
<feature type="binding site" evidence="6 8">
    <location>
        <position position="102"/>
    </location>
    <ligand>
        <name>substrate</name>
    </ligand>
</feature>
<feature type="binding site" evidence="6 8">
    <location>
        <begin position="91"/>
        <end position="94"/>
    </location>
    <ligand>
        <name>substrate</name>
    </ligand>
</feature>
<comment type="pathway">
    <text evidence="6">Carbohydrate degradation; glycolysis; pyruvate from D-glyceraldehyde 3-phosphate: step 3/5.</text>
</comment>
<dbReference type="SUPFAM" id="SSF53254">
    <property type="entry name" value="Phosphoglycerate mutase-like"/>
    <property type="match status" value="1"/>
</dbReference>
<reference evidence="10 11" key="1">
    <citation type="journal article" date="2010" name="BMC Genomics">
        <title>Unprecedented loss of ammonia assimilation capability in a urease-encoding bacterial mutualist.</title>
        <authorList>
            <person name="Williams L.E."/>
            <person name="Wernegreen J.J."/>
        </authorList>
    </citation>
    <scope>NUCLEOTIDE SEQUENCE [LARGE SCALE GENOMIC DNA]</scope>
    <source>
        <strain evidence="10 11">BVAF</strain>
    </source>
</reference>
<dbReference type="GO" id="GO:0006096">
    <property type="term" value="P:glycolytic process"/>
    <property type="evidence" value="ECO:0007669"/>
    <property type="project" value="UniProtKB-UniRule"/>
</dbReference>
<evidence type="ECO:0000256" key="3">
    <source>
        <dbReference type="ARBA" id="ARBA00022432"/>
    </source>
</evidence>
<dbReference type="UniPathway" id="UPA00109">
    <property type="reaction ID" value="UER00186"/>
</dbReference>
<dbReference type="InterPro" id="IPR013078">
    <property type="entry name" value="His_Pase_superF_clade-1"/>
</dbReference>
<evidence type="ECO:0000256" key="9">
    <source>
        <dbReference type="PIRSR" id="PIRSR613078-3"/>
    </source>
</evidence>
<dbReference type="SMART" id="SM00855">
    <property type="entry name" value="PGAM"/>
    <property type="match status" value="1"/>
</dbReference>
<dbReference type="FunFam" id="3.40.50.1240:FF:000003">
    <property type="entry name" value="2,3-bisphosphoglycerate-dependent phosphoglycerate mutase"/>
    <property type="match status" value="1"/>
</dbReference>
<dbReference type="KEGG" id="bva:BVAF_344"/>
<evidence type="ECO:0000256" key="7">
    <source>
        <dbReference type="PIRSR" id="PIRSR613078-1"/>
    </source>
</evidence>
<dbReference type="EC" id="5.4.2.11" evidence="6"/>
<keyword evidence="5 6" id="KW-0413">Isomerase</keyword>
<dbReference type="PANTHER" id="PTHR11931">
    <property type="entry name" value="PHOSPHOGLYCERATE MUTASE"/>
    <property type="match status" value="1"/>
</dbReference>
<sequence length="235" mass="27553">MNINKIQVVFVRHGESEWNKNNRFTGWVDIDLSNRGHLEAKQAGQLLKKNNFIFTYGYTSVLKRAIHTLWIILDQLNQAWLPIKKSWKLNERHYGALQGLNKDEAIKKYGYETIQKWRRNFKDIPPGRVKNKNLITEIDDIHYNIMGIHNLPNGESLELTANRVIPYWKNVIIPDINNNNHTIIIVTHGNSIRAMIKFLNCLSETEISKVEVPTGTPLIYEFNRDFQPIKHYYLS</sequence>
<evidence type="ECO:0000256" key="2">
    <source>
        <dbReference type="ARBA" id="ARBA00006717"/>
    </source>
</evidence>
<evidence type="ECO:0000256" key="8">
    <source>
        <dbReference type="PIRSR" id="PIRSR613078-2"/>
    </source>
</evidence>
<feature type="site" description="Transition state stabilizer" evidence="6 9">
    <location>
        <position position="188"/>
    </location>
</feature>
<dbReference type="EMBL" id="CP002189">
    <property type="protein sequence ID" value="ADV33738.1"/>
    <property type="molecule type" value="Genomic_DNA"/>
</dbReference>
<accession>E8Q6Z1</accession>
<dbReference type="InterPro" id="IPR029033">
    <property type="entry name" value="His_PPase_superfam"/>
</dbReference>
<comment type="function">
    <text evidence="6">Catalyzes the interconversion of 2-phosphoglycerate and 3-phosphoglycerate.</text>
</comment>
<dbReference type="HOGENOM" id="CLU_033323_1_1_6"/>
<dbReference type="NCBIfam" id="TIGR01258">
    <property type="entry name" value="pgm_1"/>
    <property type="match status" value="1"/>
</dbReference>
<feature type="binding site" evidence="6 8">
    <location>
        <begin position="25"/>
        <end position="26"/>
    </location>
    <ligand>
        <name>substrate</name>
    </ligand>
</feature>
<dbReference type="PIRSF" id="PIRSF000709">
    <property type="entry name" value="6PFK_2-Ptase"/>
    <property type="match status" value="1"/>
</dbReference>